<evidence type="ECO:0000256" key="6">
    <source>
        <dbReference type="ARBA" id="ARBA00023136"/>
    </source>
</evidence>
<evidence type="ECO:0000256" key="1">
    <source>
        <dbReference type="ARBA" id="ARBA00004651"/>
    </source>
</evidence>
<comment type="similarity">
    <text evidence="2">Belongs to the UPF0410 family.</text>
</comment>
<comment type="subcellular location">
    <subcellularLocation>
        <location evidence="1">Cell membrane</location>
        <topology evidence="1">Multi-pass membrane protein</topology>
    </subcellularLocation>
</comment>
<protein>
    <recommendedName>
        <fullName evidence="10">Transglycosylase</fullName>
    </recommendedName>
</protein>
<evidence type="ECO:0000313" key="9">
    <source>
        <dbReference type="Proteomes" id="UP000094936"/>
    </source>
</evidence>
<dbReference type="GO" id="GO:0005886">
    <property type="term" value="C:plasma membrane"/>
    <property type="evidence" value="ECO:0007669"/>
    <property type="project" value="UniProtKB-SubCell"/>
</dbReference>
<accession>A0A1C3EJP6</accession>
<evidence type="ECO:0008006" key="10">
    <source>
        <dbReference type="Google" id="ProtNLM"/>
    </source>
</evidence>
<evidence type="ECO:0000313" key="8">
    <source>
        <dbReference type="EMBL" id="ODA33449.1"/>
    </source>
</evidence>
<dbReference type="RefSeq" id="WP_068901948.1">
    <property type="nucleotide sequence ID" value="NZ_JBHUIF010000022.1"/>
</dbReference>
<evidence type="ECO:0000256" key="2">
    <source>
        <dbReference type="ARBA" id="ARBA00011006"/>
    </source>
</evidence>
<dbReference type="PANTHER" id="PTHR33884:SF3">
    <property type="entry name" value="UPF0410 PROTEIN YMGE"/>
    <property type="match status" value="1"/>
</dbReference>
<keyword evidence="4 7" id="KW-0812">Transmembrane</keyword>
<dbReference type="STRING" id="1080227.A8L45_10395"/>
<feature type="transmembrane region" description="Helical" evidence="7">
    <location>
        <begin position="58"/>
        <end position="78"/>
    </location>
</feature>
<dbReference type="InterPro" id="IPR007341">
    <property type="entry name" value="Transgly_assoc"/>
</dbReference>
<comment type="caution">
    <text evidence="8">The sequence shown here is derived from an EMBL/GenBank/DDBJ whole genome shotgun (WGS) entry which is preliminary data.</text>
</comment>
<evidence type="ECO:0000256" key="5">
    <source>
        <dbReference type="ARBA" id="ARBA00022989"/>
    </source>
</evidence>
<reference evidence="8 9" key="1">
    <citation type="submission" date="2016-05" db="EMBL/GenBank/DDBJ databases">
        <title>Genomic Taxonomy of the Vibrionaceae.</title>
        <authorList>
            <person name="Gomez-Gil B."/>
            <person name="Enciso-Ibarra J."/>
        </authorList>
    </citation>
    <scope>NUCLEOTIDE SEQUENCE [LARGE SCALE GENOMIC DNA]</scope>
    <source>
        <strain evidence="8 9">CAIM 1920</strain>
    </source>
</reference>
<organism evidence="8 9">
    <name type="scientific">Veronia pacifica</name>
    <dbReference type="NCBI Taxonomy" id="1080227"/>
    <lineage>
        <taxon>Bacteria</taxon>
        <taxon>Pseudomonadati</taxon>
        <taxon>Pseudomonadota</taxon>
        <taxon>Gammaproteobacteria</taxon>
        <taxon>Vibrionales</taxon>
        <taxon>Vibrionaceae</taxon>
        <taxon>Veronia</taxon>
    </lineage>
</organism>
<dbReference type="PANTHER" id="PTHR33884">
    <property type="entry name" value="UPF0410 PROTEIN YMGE"/>
    <property type="match status" value="1"/>
</dbReference>
<dbReference type="EMBL" id="LYBM01000016">
    <property type="protein sequence ID" value="ODA33449.1"/>
    <property type="molecule type" value="Genomic_DNA"/>
</dbReference>
<evidence type="ECO:0000256" key="7">
    <source>
        <dbReference type="SAM" id="Phobius"/>
    </source>
</evidence>
<keyword evidence="5 7" id="KW-1133">Transmembrane helix</keyword>
<keyword evidence="3" id="KW-1003">Cell membrane</keyword>
<keyword evidence="9" id="KW-1185">Reference proteome</keyword>
<feature type="transmembrane region" description="Helical" evidence="7">
    <location>
        <begin position="30"/>
        <end position="52"/>
    </location>
</feature>
<dbReference type="Proteomes" id="UP000094936">
    <property type="component" value="Unassembled WGS sequence"/>
</dbReference>
<evidence type="ECO:0000256" key="4">
    <source>
        <dbReference type="ARBA" id="ARBA00022692"/>
    </source>
</evidence>
<keyword evidence="6 7" id="KW-0472">Membrane</keyword>
<dbReference type="AlphaFoldDB" id="A0A1C3EJP6"/>
<dbReference type="OrthoDB" id="9811343at2"/>
<feature type="transmembrane region" description="Helical" evidence="7">
    <location>
        <begin position="6"/>
        <end position="23"/>
    </location>
</feature>
<gene>
    <name evidence="8" type="ORF">A8L45_10395</name>
</gene>
<name>A0A1C3EJP6_9GAMM</name>
<sequence length="82" mass="8857">MGIISWILSGLFFGVLTRLLTPVRRPDEAYITVLLGIGGAVTAGWTLSLLSLTSPKEMSFIGLTAAVIGAIIPLLIYVRHFR</sequence>
<dbReference type="Pfam" id="PF04226">
    <property type="entry name" value="Transgly_assoc"/>
    <property type="match status" value="1"/>
</dbReference>
<proteinExistence type="inferred from homology"/>
<evidence type="ECO:0000256" key="3">
    <source>
        <dbReference type="ARBA" id="ARBA00022475"/>
    </source>
</evidence>